<comment type="caution">
    <text evidence="8">The sequence shown here is derived from an EMBL/GenBank/DDBJ whole genome shotgun (WGS) entry which is preliminary data.</text>
</comment>
<proteinExistence type="predicted"/>
<feature type="region of interest" description="Disordered" evidence="5">
    <location>
        <begin position="624"/>
        <end position="658"/>
    </location>
</feature>
<dbReference type="EMBL" id="CALLCH030000018">
    <property type="protein sequence ID" value="CAI4218686.1"/>
    <property type="molecule type" value="Genomic_DNA"/>
</dbReference>
<dbReference type="PANTHER" id="PTHR19336">
    <property type="entry name" value="UNCHARACTERIZED DUF1167"/>
    <property type="match status" value="1"/>
</dbReference>
<feature type="domain" description="Cep57 centrosome microtubule-binding" evidence="6">
    <location>
        <begin position="821"/>
        <end position="897"/>
    </location>
</feature>
<dbReference type="AlphaFoldDB" id="A0A9P1HAL8"/>
<feature type="region of interest" description="Disordered" evidence="5">
    <location>
        <begin position="589"/>
        <end position="612"/>
    </location>
</feature>
<feature type="domain" description="PPC89 centrosome localisation" evidence="7">
    <location>
        <begin position="525"/>
        <end position="588"/>
    </location>
</feature>
<dbReference type="Pfam" id="PF06657">
    <property type="entry name" value="Cep57_MT_bd"/>
    <property type="match status" value="1"/>
</dbReference>
<accession>A0A9P1HAL8</accession>
<evidence type="ECO:0000256" key="1">
    <source>
        <dbReference type="ARBA" id="ARBA00004267"/>
    </source>
</evidence>
<comment type="subcellular location">
    <subcellularLocation>
        <location evidence="1">Cytoplasm</location>
        <location evidence="1">Cytoskeleton</location>
        <location evidence="1">Microtubule organizing center</location>
    </subcellularLocation>
</comment>
<keyword evidence="3" id="KW-0206">Cytoskeleton</keyword>
<dbReference type="PANTHER" id="PTHR19336:SF9">
    <property type="entry name" value="SPINDLE POLE BODY PROTEIN PPC89"/>
    <property type="match status" value="1"/>
</dbReference>
<feature type="compositionally biased region" description="Polar residues" evidence="5">
    <location>
        <begin position="930"/>
        <end position="939"/>
    </location>
</feature>
<reference evidence="8" key="1">
    <citation type="submission" date="2022-11" db="EMBL/GenBank/DDBJ databases">
        <authorList>
            <person name="Scott C."/>
            <person name="Bruce N."/>
        </authorList>
    </citation>
    <scope>NUCLEOTIDE SEQUENCE</scope>
</reference>
<feature type="region of interest" description="Disordered" evidence="5">
    <location>
        <begin position="422"/>
        <end position="462"/>
    </location>
</feature>
<evidence type="ECO:0000313" key="8">
    <source>
        <dbReference type="EMBL" id="CAI4218686.1"/>
    </source>
</evidence>
<dbReference type="Pfam" id="PF14197">
    <property type="entry name" value="Cep57_CLD_2"/>
    <property type="match status" value="1"/>
</dbReference>
<feature type="region of interest" description="Disordered" evidence="5">
    <location>
        <begin position="84"/>
        <end position="142"/>
    </location>
</feature>
<dbReference type="OrthoDB" id="76453at2759"/>
<dbReference type="InterPro" id="IPR051756">
    <property type="entry name" value="Centrosomal_MT-associated"/>
</dbReference>
<evidence type="ECO:0000256" key="5">
    <source>
        <dbReference type="SAM" id="MobiDB-lite"/>
    </source>
</evidence>
<evidence type="ECO:0000256" key="2">
    <source>
        <dbReference type="ARBA" id="ARBA00022490"/>
    </source>
</evidence>
<evidence type="ECO:0000256" key="3">
    <source>
        <dbReference type="ARBA" id="ARBA00023212"/>
    </source>
</evidence>
<dbReference type="GO" id="GO:0005815">
    <property type="term" value="C:microtubule organizing center"/>
    <property type="evidence" value="ECO:0007669"/>
    <property type="project" value="UniProtKB-SubCell"/>
</dbReference>
<protein>
    <submittedName>
        <fullName evidence="8">Uncharacterized protein</fullName>
    </submittedName>
</protein>
<keyword evidence="2" id="KW-0963">Cytoplasm</keyword>
<gene>
    <name evidence="8" type="ORF">PPNO1_LOCUS8262</name>
</gene>
<feature type="region of interest" description="Disordered" evidence="5">
    <location>
        <begin position="674"/>
        <end position="723"/>
    </location>
</feature>
<dbReference type="InterPro" id="IPR025925">
    <property type="entry name" value="PPC89_CLD"/>
</dbReference>
<organism evidence="8 9">
    <name type="scientific">Parascedosporium putredinis</name>
    <dbReference type="NCBI Taxonomy" id="1442378"/>
    <lineage>
        <taxon>Eukaryota</taxon>
        <taxon>Fungi</taxon>
        <taxon>Dikarya</taxon>
        <taxon>Ascomycota</taxon>
        <taxon>Pezizomycotina</taxon>
        <taxon>Sordariomycetes</taxon>
        <taxon>Hypocreomycetidae</taxon>
        <taxon>Microascales</taxon>
        <taxon>Microascaceae</taxon>
        <taxon>Parascedosporium</taxon>
    </lineage>
</organism>
<evidence type="ECO:0000256" key="4">
    <source>
        <dbReference type="SAM" id="Coils"/>
    </source>
</evidence>
<feature type="region of interest" description="Disordered" evidence="5">
    <location>
        <begin position="927"/>
        <end position="946"/>
    </location>
</feature>
<feature type="coiled-coil region" evidence="4">
    <location>
        <begin position="294"/>
        <end position="357"/>
    </location>
</feature>
<evidence type="ECO:0000259" key="7">
    <source>
        <dbReference type="Pfam" id="PF14197"/>
    </source>
</evidence>
<feature type="compositionally biased region" description="Basic and acidic residues" evidence="5">
    <location>
        <begin position="422"/>
        <end position="453"/>
    </location>
</feature>
<dbReference type="Gene3D" id="6.10.250.3110">
    <property type="match status" value="1"/>
</dbReference>
<keyword evidence="9" id="KW-1185">Reference proteome</keyword>
<feature type="region of interest" description="Disordered" evidence="5">
    <location>
        <begin position="16"/>
        <end position="41"/>
    </location>
</feature>
<feature type="compositionally biased region" description="Polar residues" evidence="5">
    <location>
        <begin position="123"/>
        <end position="142"/>
    </location>
</feature>
<evidence type="ECO:0000313" key="9">
    <source>
        <dbReference type="Proteomes" id="UP000838763"/>
    </source>
</evidence>
<keyword evidence="4" id="KW-0175">Coiled coil</keyword>
<evidence type="ECO:0000259" key="6">
    <source>
        <dbReference type="Pfam" id="PF06657"/>
    </source>
</evidence>
<dbReference type="GO" id="GO:0008017">
    <property type="term" value="F:microtubule binding"/>
    <property type="evidence" value="ECO:0007669"/>
    <property type="project" value="InterPro"/>
</dbReference>
<name>A0A9P1HAL8_9PEZI</name>
<sequence length="946" mass="106939">MDADVSSRYRSRIMREMNANRDNPFNSPPSSTGSHGTVSPTLTSVLSDIDGESTRKLNADIARITGKKFQVNWEAAHRKWPDFYDLPSKRVSSSSRDNKPPTYPSQLNFDDDDDSTQDAWRGSNRTRAQMQPSVQNESDTSTILSGKLHHIRSASTHFDHDQFQNTPLPPIRRTIEALRALISLLAFSPAVQKSLDRQLPMSSPGQNNTTARSFCMPDISYLGDFVSGTLRFNGKVKNGVPILVKHGKVIDLSSKQTPSNHVEVDGYEIPEDEERIFVSMDMIRDEIITLQGHHDNIQKHAEELQGQVEQLQSQLAQLKMRRSVDSGFGSEPDGAIFAELEERVTELERFLLEANSQLNDEGKNNDTLSLERDRALKKLQDACHNIGDLMDRLDSREQELRDTQKQLDVTLSSKDVNSTLREELENTKRAHESSVREVSSLKETIKQLQEEQRSQQTETESLRTDNISLRREQESLMTENRSLRSNARSLMSEIEGLRQTSEGAQNDMEAVREEMESLQQEVQVLEQEKATFKEDNDSLVRHNEKYFSENKFLRRENSGFERSLHDLHDENLQLKEEVEFLKQQLDHVRPTGRDDLSGNFSRHEDDNMTSGFTVPDITLQRKETEVAEDGATETDMLPPADVTAQTQDATGDHEQGDRSMDIRETIEKDDSVVVTETQAKDRKKTRNARDNTSQRVAFSVPDAVRSETKAKSNSAAKRRNIPAREAAKNDFAIPINFPWTRRAPATTSGLGRKPCPALSEKARRILDNLCDHSCRNCVVCSRIVGHQGTVSAAEMAEGKKRIVVPRPIAVTDRMNEVSEDPTMRPSQPPGQALALVIKGLEDEAAHLSMELTKLQALYNLSDKSHGKRDRRELAADIQSMLKKLEVKNDQIYALYDVLEGQKQAGQEMSENELEMTIYSITGMTVRRSRTTSPGTNDTLEASYRVY</sequence>
<dbReference type="Proteomes" id="UP000838763">
    <property type="component" value="Unassembled WGS sequence"/>
</dbReference>
<feature type="compositionally biased region" description="Basic and acidic residues" evidence="5">
    <location>
        <begin position="589"/>
        <end position="606"/>
    </location>
</feature>
<dbReference type="InterPro" id="IPR024957">
    <property type="entry name" value="Cep57_MT-bd_dom"/>
</dbReference>
<feature type="coiled-coil region" evidence="4">
    <location>
        <begin position="837"/>
        <end position="890"/>
    </location>
</feature>
<feature type="compositionally biased region" description="Polar residues" evidence="5">
    <location>
        <begin position="20"/>
        <end position="41"/>
    </location>
</feature>